<sequence length="102" mass="11002">MELKALAACLASVVCSAEHPPLRPIGSPAGDGASVILKSVLERATELLTDPHAAGNCSPPNRAFWQASFDAFFGLLTKYCFNKYDSVVQSFLIKAHPRQPWG</sequence>
<dbReference type="AlphaFoldDB" id="A0AAW2MDK4"/>
<comment type="caution">
    <text evidence="1">The sequence shown here is derived from an EMBL/GenBank/DDBJ whole genome shotgun (WGS) entry which is preliminary data.</text>
</comment>
<dbReference type="PANTHER" id="PTHR21551">
    <property type="entry name" value="TOPOISOMERASE II-ASSOCIATED PROTEIN PAT1"/>
    <property type="match status" value="1"/>
</dbReference>
<reference evidence="1" key="2">
    <citation type="journal article" date="2024" name="Plant">
        <title>Genomic evolution and insights into agronomic trait innovations of Sesamum species.</title>
        <authorList>
            <person name="Miao H."/>
            <person name="Wang L."/>
            <person name="Qu L."/>
            <person name="Liu H."/>
            <person name="Sun Y."/>
            <person name="Le M."/>
            <person name="Wang Q."/>
            <person name="Wei S."/>
            <person name="Zheng Y."/>
            <person name="Lin W."/>
            <person name="Duan Y."/>
            <person name="Cao H."/>
            <person name="Xiong S."/>
            <person name="Wang X."/>
            <person name="Wei L."/>
            <person name="Li C."/>
            <person name="Ma Q."/>
            <person name="Ju M."/>
            <person name="Zhao R."/>
            <person name="Li G."/>
            <person name="Mu C."/>
            <person name="Tian Q."/>
            <person name="Mei H."/>
            <person name="Zhang T."/>
            <person name="Gao T."/>
            <person name="Zhang H."/>
        </authorList>
    </citation>
    <scope>NUCLEOTIDE SEQUENCE</scope>
    <source>
        <strain evidence="1">KEN8</strain>
    </source>
</reference>
<dbReference type="GO" id="GO:0000932">
    <property type="term" value="C:P-body"/>
    <property type="evidence" value="ECO:0007669"/>
    <property type="project" value="TreeGrafter"/>
</dbReference>
<accession>A0AAW2MDK4</accession>
<protein>
    <submittedName>
        <fullName evidence="1">Protein PAT12</fullName>
    </submittedName>
</protein>
<dbReference type="EMBL" id="JACGWM010000014">
    <property type="protein sequence ID" value="KAL0328630.1"/>
    <property type="molecule type" value="Genomic_DNA"/>
</dbReference>
<dbReference type="InterPro" id="IPR039900">
    <property type="entry name" value="Pat1-like"/>
</dbReference>
<reference evidence="1" key="1">
    <citation type="submission" date="2020-06" db="EMBL/GenBank/DDBJ databases">
        <authorList>
            <person name="Li T."/>
            <person name="Hu X."/>
            <person name="Zhang T."/>
            <person name="Song X."/>
            <person name="Zhang H."/>
            <person name="Dai N."/>
            <person name="Sheng W."/>
            <person name="Hou X."/>
            <person name="Wei L."/>
        </authorList>
    </citation>
    <scope>NUCLEOTIDE SEQUENCE</scope>
    <source>
        <strain evidence="1">KEN8</strain>
        <tissue evidence="1">Leaf</tissue>
    </source>
</reference>
<dbReference type="GO" id="GO:0000290">
    <property type="term" value="P:deadenylation-dependent decapping of nuclear-transcribed mRNA"/>
    <property type="evidence" value="ECO:0007669"/>
    <property type="project" value="InterPro"/>
</dbReference>
<organism evidence="1">
    <name type="scientific">Sesamum calycinum</name>
    <dbReference type="NCBI Taxonomy" id="2727403"/>
    <lineage>
        <taxon>Eukaryota</taxon>
        <taxon>Viridiplantae</taxon>
        <taxon>Streptophyta</taxon>
        <taxon>Embryophyta</taxon>
        <taxon>Tracheophyta</taxon>
        <taxon>Spermatophyta</taxon>
        <taxon>Magnoliopsida</taxon>
        <taxon>eudicotyledons</taxon>
        <taxon>Gunneridae</taxon>
        <taxon>Pentapetalae</taxon>
        <taxon>asterids</taxon>
        <taxon>lamiids</taxon>
        <taxon>Lamiales</taxon>
        <taxon>Pedaliaceae</taxon>
        <taxon>Sesamum</taxon>
    </lineage>
</organism>
<dbReference type="PANTHER" id="PTHR21551:SF18">
    <property type="entry name" value="PROTEIN PAT1 HOMOLOG 1-LIKE"/>
    <property type="match status" value="1"/>
</dbReference>
<dbReference type="GO" id="GO:0033962">
    <property type="term" value="P:P-body assembly"/>
    <property type="evidence" value="ECO:0007669"/>
    <property type="project" value="TreeGrafter"/>
</dbReference>
<dbReference type="GO" id="GO:0003723">
    <property type="term" value="F:RNA binding"/>
    <property type="evidence" value="ECO:0007669"/>
    <property type="project" value="TreeGrafter"/>
</dbReference>
<evidence type="ECO:0000313" key="1">
    <source>
        <dbReference type="EMBL" id="KAL0328630.1"/>
    </source>
</evidence>
<name>A0AAW2MDK4_9LAMI</name>
<gene>
    <name evidence="1" type="ORF">Scaly_2295600</name>
</gene>
<proteinExistence type="predicted"/>